<dbReference type="Pfam" id="PF01425">
    <property type="entry name" value="Amidase"/>
    <property type="match status" value="1"/>
</dbReference>
<gene>
    <name evidence="3" type="ORF">K491DRAFT_590425</name>
</gene>
<dbReference type="AlphaFoldDB" id="A0A6A6TK11"/>
<name>A0A6A6TK11_9PLEO</name>
<dbReference type="Gene3D" id="3.90.1300.10">
    <property type="entry name" value="Amidase signature (AS) domain"/>
    <property type="match status" value="1"/>
</dbReference>
<evidence type="ECO:0000256" key="1">
    <source>
        <dbReference type="SAM" id="SignalP"/>
    </source>
</evidence>
<dbReference type="EMBL" id="MU004304">
    <property type="protein sequence ID" value="KAF2659766.1"/>
    <property type="molecule type" value="Genomic_DNA"/>
</dbReference>
<proteinExistence type="predicted"/>
<dbReference type="InterPro" id="IPR036928">
    <property type="entry name" value="AS_sf"/>
</dbReference>
<feature type="domain" description="Amidase" evidence="2">
    <location>
        <begin position="48"/>
        <end position="506"/>
    </location>
</feature>
<dbReference type="InterPro" id="IPR023631">
    <property type="entry name" value="Amidase_dom"/>
</dbReference>
<accession>A0A6A6TK11</accession>
<evidence type="ECO:0000313" key="4">
    <source>
        <dbReference type="Proteomes" id="UP000799324"/>
    </source>
</evidence>
<feature type="signal peptide" evidence="1">
    <location>
        <begin position="1"/>
        <end position="20"/>
    </location>
</feature>
<evidence type="ECO:0000259" key="2">
    <source>
        <dbReference type="Pfam" id="PF01425"/>
    </source>
</evidence>
<feature type="chain" id="PRO_5025646354" evidence="1">
    <location>
        <begin position="21"/>
        <end position="557"/>
    </location>
</feature>
<protein>
    <submittedName>
        <fullName evidence="3">Amidase signature enzyme</fullName>
    </submittedName>
</protein>
<evidence type="ECO:0000313" key="3">
    <source>
        <dbReference type="EMBL" id="KAF2659766.1"/>
    </source>
</evidence>
<keyword evidence="1" id="KW-0732">Signal</keyword>
<dbReference type="SUPFAM" id="SSF75304">
    <property type="entry name" value="Amidase signature (AS) enzymes"/>
    <property type="match status" value="1"/>
</dbReference>
<reference evidence="3" key="1">
    <citation type="journal article" date="2020" name="Stud. Mycol.">
        <title>101 Dothideomycetes genomes: a test case for predicting lifestyles and emergence of pathogens.</title>
        <authorList>
            <person name="Haridas S."/>
            <person name="Albert R."/>
            <person name="Binder M."/>
            <person name="Bloem J."/>
            <person name="Labutti K."/>
            <person name="Salamov A."/>
            <person name="Andreopoulos B."/>
            <person name="Baker S."/>
            <person name="Barry K."/>
            <person name="Bills G."/>
            <person name="Bluhm B."/>
            <person name="Cannon C."/>
            <person name="Castanera R."/>
            <person name="Culley D."/>
            <person name="Daum C."/>
            <person name="Ezra D."/>
            <person name="Gonzalez J."/>
            <person name="Henrissat B."/>
            <person name="Kuo A."/>
            <person name="Liang C."/>
            <person name="Lipzen A."/>
            <person name="Lutzoni F."/>
            <person name="Magnuson J."/>
            <person name="Mondo S."/>
            <person name="Nolan M."/>
            <person name="Ohm R."/>
            <person name="Pangilinan J."/>
            <person name="Park H.-J."/>
            <person name="Ramirez L."/>
            <person name="Alfaro M."/>
            <person name="Sun H."/>
            <person name="Tritt A."/>
            <person name="Yoshinaga Y."/>
            <person name="Zwiers L.-H."/>
            <person name="Turgeon B."/>
            <person name="Goodwin S."/>
            <person name="Spatafora J."/>
            <person name="Crous P."/>
            <person name="Grigoriev I."/>
        </authorList>
    </citation>
    <scope>NUCLEOTIDE SEQUENCE</scope>
    <source>
        <strain evidence="3">CBS 122681</strain>
    </source>
</reference>
<dbReference type="Proteomes" id="UP000799324">
    <property type="component" value="Unassembled WGS sequence"/>
</dbReference>
<dbReference type="PANTHER" id="PTHR42678:SF5">
    <property type="entry name" value="GLUTAMYL-TRNA(GLN) AMIDOTRANSFERASE SUBUNIT A"/>
    <property type="match status" value="1"/>
</dbReference>
<dbReference type="PANTHER" id="PTHR42678">
    <property type="entry name" value="AMIDASE"/>
    <property type="match status" value="1"/>
</dbReference>
<organism evidence="3 4">
    <name type="scientific">Lophiostoma macrostomum CBS 122681</name>
    <dbReference type="NCBI Taxonomy" id="1314788"/>
    <lineage>
        <taxon>Eukaryota</taxon>
        <taxon>Fungi</taxon>
        <taxon>Dikarya</taxon>
        <taxon>Ascomycota</taxon>
        <taxon>Pezizomycotina</taxon>
        <taxon>Dothideomycetes</taxon>
        <taxon>Pleosporomycetidae</taxon>
        <taxon>Pleosporales</taxon>
        <taxon>Lophiostomataceae</taxon>
        <taxon>Lophiostoma</taxon>
    </lineage>
</organism>
<sequence>MRQNYLASVFLTGLLQLASAQRAGFDAREATVDTVHHALYSGLSSCRDVVSSFIARIEALNNHTNAVISLNPNALDTANSFDDALAAGNATGSLFCIPILLKDNYDTAEIPTTAGCLALANSQPTVDAPSVTALKNAGAVILGKANLHELALEGLSVSSLGGQTINPYDSTRTPGGSSGGTGAAVASSFSVFGTGTDTVNSLRSPASANSLFSCRPTRGLITRNGIIPISYTQDVIGPIARSIKDVATALTVMASTGYDPADNATALVPSAIRNIDYAASLTTGSLKGLRLGVLNGFFNRTAFNETTPVNTAMDSIMSKLSAAGATLIQVNETIYNATAIGATIDTQRFEYREFMDAYLQRSVLGGSHPETLNELYAPKANASTNSSGEFLVIPAQYEYVNTALMSSTGNATYDTVQYGIRNLTLALQATLSSNNLDAIIYPEQKNLVVKIGSPSQSGRNGILAALTGSPVVTVPAGFSEKSEDAPRGVPVGMEILGRPWDEERLLQIAYQIEMLTHVRRAPEWAERRVEVGSYESVPVVVPDRGNVDTGAYPLGTL</sequence>
<dbReference type="OrthoDB" id="566138at2759"/>
<keyword evidence="4" id="KW-1185">Reference proteome</keyword>